<evidence type="ECO:0008006" key="4">
    <source>
        <dbReference type="Google" id="ProtNLM"/>
    </source>
</evidence>
<feature type="non-terminal residue" evidence="2">
    <location>
        <position position="126"/>
    </location>
</feature>
<organism evidence="2 3">
    <name type="scientific">Protopolystoma xenopodis</name>
    <dbReference type="NCBI Taxonomy" id="117903"/>
    <lineage>
        <taxon>Eukaryota</taxon>
        <taxon>Metazoa</taxon>
        <taxon>Spiralia</taxon>
        <taxon>Lophotrochozoa</taxon>
        <taxon>Platyhelminthes</taxon>
        <taxon>Monogenea</taxon>
        <taxon>Polyopisthocotylea</taxon>
        <taxon>Polystomatidea</taxon>
        <taxon>Polystomatidae</taxon>
        <taxon>Protopolystoma</taxon>
    </lineage>
</organism>
<dbReference type="Proteomes" id="UP000784294">
    <property type="component" value="Unassembled WGS sequence"/>
</dbReference>
<comment type="caution">
    <text evidence="2">The sequence shown here is derived from an EMBL/GenBank/DDBJ whole genome shotgun (WGS) entry which is preliminary data.</text>
</comment>
<dbReference type="EMBL" id="CAAALY010109654">
    <property type="protein sequence ID" value="VEL30129.1"/>
    <property type="molecule type" value="Genomic_DNA"/>
</dbReference>
<feature type="transmembrane region" description="Helical" evidence="1">
    <location>
        <begin position="32"/>
        <end position="65"/>
    </location>
</feature>
<evidence type="ECO:0000313" key="3">
    <source>
        <dbReference type="Proteomes" id="UP000784294"/>
    </source>
</evidence>
<feature type="transmembrane region" description="Helical" evidence="1">
    <location>
        <begin position="72"/>
        <end position="93"/>
    </location>
</feature>
<keyword evidence="3" id="KW-1185">Reference proteome</keyword>
<accession>A0A3S5BM92</accession>
<keyword evidence="1" id="KW-0812">Transmembrane</keyword>
<gene>
    <name evidence="2" type="ORF">PXEA_LOCUS23569</name>
</gene>
<keyword evidence="1" id="KW-0472">Membrane</keyword>
<dbReference type="AlphaFoldDB" id="A0A3S5BM92"/>
<reference evidence="2" key="1">
    <citation type="submission" date="2018-11" db="EMBL/GenBank/DDBJ databases">
        <authorList>
            <consortium name="Pathogen Informatics"/>
        </authorList>
    </citation>
    <scope>NUCLEOTIDE SEQUENCE</scope>
</reference>
<name>A0A3S5BM92_9PLAT</name>
<keyword evidence="1" id="KW-1133">Transmembrane helix</keyword>
<evidence type="ECO:0000313" key="2">
    <source>
        <dbReference type="EMBL" id="VEL30129.1"/>
    </source>
</evidence>
<protein>
    <recommendedName>
        <fullName evidence="4">G-protein coupled receptors family 1 profile domain-containing protein</fullName>
    </recommendedName>
</protein>
<evidence type="ECO:0000256" key="1">
    <source>
        <dbReference type="SAM" id="Phobius"/>
    </source>
</evidence>
<sequence length="126" mass="14182">MEDEDSMFNSKMYLDCAQITFHDKSANIHCDFFSFVGSILALLMIPTVALGIIFNCMLFAALYLTIKRSAKLSTISMAFCTMEILYMVQFGIVDGYSTRGLPWLGFTGRFLDVTSEAHCRTVSLCR</sequence>
<proteinExistence type="predicted"/>